<name>A0AAV7URG9_PLEWA</name>
<dbReference type="Proteomes" id="UP001066276">
    <property type="component" value="Chromosome 2_2"/>
</dbReference>
<dbReference type="EMBL" id="JANPWB010000004">
    <property type="protein sequence ID" value="KAJ1191650.1"/>
    <property type="molecule type" value="Genomic_DNA"/>
</dbReference>
<protein>
    <submittedName>
        <fullName evidence="1">Uncharacterized protein</fullName>
    </submittedName>
</protein>
<accession>A0AAV7URG9</accession>
<organism evidence="1 2">
    <name type="scientific">Pleurodeles waltl</name>
    <name type="common">Iberian ribbed newt</name>
    <dbReference type="NCBI Taxonomy" id="8319"/>
    <lineage>
        <taxon>Eukaryota</taxon>
        <taxon>Metazoa</taxon>
        <taxon>Chordata</taxon>
        <taxon>Craniata</taxon>
        <taxon>Vertebrata</taxon>
        <taxon>Euteleostomi</taxon>
        <taxon>Amphibia</taxon>
        <taxon>Batrachia</taxon>
        <taxon>Caudata</taxon>
        <taxon>Salamandroidea</taxon>
        <taxon>Salamandridae</taxon>
        <taxon>Pleurodelinae</taxon>
        <taxon>Pleurodeles</taxon>
    </lineage>
</organism>
<evidence type="ECO:0000313" key="1">
    <source>
        <dbReference type="EMBL" id="KAJ1191650.1"/>
    </source>
</evidence>
<gene>
    <name evidence="1" type="ORF">NDU88_000966</name>
</gene>
<evidence type="ECO:0000313" key="2">
    <source>
        <dbReference type="Proteomes" id="UP001066276"/>
    </source>
</evidence>
<comment type="caution">
    <text evidence="1">The sequence shown here is derived from an EMBL/GenBank/DDBJ whole genome shotgun (WGS) entry which is preliminary data.</text>
</comment>
<reference evidence="1" key="1">
    <citation type="journal article" date="2022" name="bioRxiv">
        <title>Sequencing and chromosome-scale assembly of the giantPleurodeles waltlgenome.</title>
        <authorList>
            <person name="Brown T."/>
            <person name="Elewa A."/>
            <person name="Iarovenko S."/>
            <person name="Subramanian E."/>
            <person name="Araus A.J."/>
            <person name="Petzold A."/>
            <person name="Susuki M."/>
            <person name="Suzuki K.-i.T."/>
            <person name="Hayashi T."/>
            <person name="Toyoda A."/>
            <person name="Oliveira C."/>
            <person name="Osipova E."/>
            <person name="Leigh N.D."/>
            <person name="Simon A."/>
            <person name="Yun M.H."/>
        </authorList>
    </citation>
    <scope>NUCLEOTIDE SEQUENCE</scope>
    <source>
        <strain evidence="1">20211129_DDA</strain>
        <tissue evidence="1">Liver</tissue>
    </source>
</reference>
<dbReference type="AlphaFoldDB" id="A0AAV7URG9"/>
<proteinExistence type="predicted"/>
<keyword evidence="2" id="KW-1185">Reference proteome</keyword>
<sequence>MHIAFHQWLVETVNKPADGRAKGPVVLGHLQCSAGGSCHQWGLWTSTPQNRKQIAAPHCSWCGLGRLLGCSLPGPMKGTPRIVEETTDIGMELMDSRYIDPLTVV</sequence>